<dbReference type="PANTHER" id="PTHR36922">
    <property type="entry name" value="BLL2446 PROTEIN"/>
    <property type="match status" value="1"/>
</dbReference>
<dbReference type="InterPro" id="IPR018531">
    <property type="entry name" value="DUF1993"/>
</dbReference>
<evidence type="ECO:0000313" key="1">
    <source>
        <dbReference type="EMBL" id="MBD2319612.1"/>
    </source>
</evidence>
<gene>
    <name evidence="1" type="ORF">H6G05_22590</name>
</gene>
<organism evidence="1 2">
    <name type="scientific">Phormidium tenue FACHB-1050</name>
    <dbReference type="NCBI Taxonomy" id="2692857"/>
    <lineage>
        <taxon>Bacteria</taxon>
        <taxon>Bacillati</taxon>
        <taxon>Cyanobacteriota</taxon>
        <taxon>Cyanophyceae</taxon>
        <taxon>Oscillatoriophycideae</taxon>
        <taxon>Oscillatoriales</taxon>
        <taxon>Oscillatoriaceae</taxon>
        <taxon>Phormidium</taxon>
    </lineage>
</organism>
<sequence length="169" mass="18742">MTISMYQVAVPSLVRSLNNLVAILDKAAAHAEAKKIDPSVLVASRLYPDMFPLSRQVQIASDIARRGVARLAGTEAPALEDKETTFVELCDRLRNVVAFIETFTPEQIDGSEEKVINLPIGKETMTFAGQDYLLFFILPNVYFHVTTAYDILRHCGVELGKLDFLGAPR</sequence>
<dbReference type="PANTHER" id="PTHR36922:SF1">
    <property type="entry name" value="DUF1993 DOMAIN-CONTAINING PROTEIN"/>
    <property type="match status" value="1"/>
</dbReference>
<dbReference type="Gene3D" id="1.20.120.450">
    <property type="entry name" value="dinb family like domain"/>
    <property type="match status" value="1"/>
</dbReference>
<dbReference type="Proteomes" id="UP000618445">
    <property type="component" value="Unassembled WGS sequence"/>
</dbReference>
<accession>A0ABR8CHW4</accession>
<comment type="caution">
    <text evidence="1">The sequence shown here is derived from an EMBL/GenBank/DDBJ whole genome shotgun (WGS) entry which is preliminary data.</text>
</comment>
<dbReference type="InterPro" id="IPR034660">
    <property type="entry name" value="DinB/YfiT-like"/>
</dbReference>
<reference evidence="1 2" key="1">
    <citation type="journal article" date="2020" name="ISME J.">
        <title>Comparative genomics reveals insights into cyanobacterial evolution and habitat adaptation.</title>
        <authorList>
            <person name="Chen M.Y."/>
            <person name="Teng W.K."/>
            <person name="Zhao L."/>
            <person name="Hu C.X."/>
            <person name="Zhou Y.K."/>
            <person name="Han B.P."/>
            <person name="Song L.R."/>
            <person name="Shu W.S."/>
        </authorList>
    </citation>
    <scope>NUCLEOTIDE SEQUENCE [LARGE SCALE GENOMIC DNA]</scope>
    <source>
        <strain evidence="1 2">FACHB-1050</strain>
    </source>
</reference>
<keyword evidence="2" id="KW-1185">Reference proteome</keyword>
<dbReference type="EMBL" id="JACJQY010000058">
    <property type="protein sequence ID" value="MBD2319612.1"/>
    <property type="molecule type" value="Genomic_DNA"/>
</dbReference>
<proteinExistence type="predicted"/>
<dbReference type="Pfam" id="PF09351">
    <property type="entry name" value="DUF1993"/>
    <property type="match status" value="1"/>
</dbReference>
<name>A0ABR8CHW4_9CYAN</name>
<dbReference type="SUPFAM" id="SSF109854">
    <property type="entry name" value="DinB/YfiT-like putative metalloenzymes"/>
    <property type="match status" value="1"/>
</dbReference>
<evidence type="ECO:0000313" key="2">
    <source>
        <dbReference type="Proteomes" id="UP000618445"/>
    </source>
</evidence>
<protein>
    <submittedName>
        <fullName evidence="1">DUF1993 domain-containing protein</fullName>
    </submittedName>
</protein>
<dbReference type="RefSeq" id="WP_190581803.1">
    <property type="nucleotide sequence ID" value="NZ_CAWPQU010000054.1"/>
</dbReference>